<evidence type="ECO:0000256" key="3">
    <source>
        <dbReference type="ARBA" id="ARBA00023082"/>
    </source>
</evidence>
<dbReference type="GO" id="GO:0016987">
    <property type="term" value="F:sigma factor activity"/>
    <property type="evidence" value="ECO:0007669"/>
    <property type="project" value="UniProtKB-KW"/>
</dbReference>
<dbReference type="PANTHER" id="PTHR43133">
    <property type="entry name" value="RNA POLYMERASE ECF-TYPE SIGMA FACTO"/>
    <property type="match status" value="1"/>
</dbReference>
<comment type="similarity">
    <text evidence="1">Belongs to the sigma-70 factor family. ECF subfamily.</text>
</comment>
<sequence>MDESTDDDHLPDRRLLAELRAGNPAAGDRLFRRHAGPLRRVAARWARQPAERDDLVAEAFACVLAVVRAGGGPKDDLRPYLVVTMRNLAARWNRYRERVEPHAVVPGAAVAEGTEELVLRRSTDELVRSAFHTLPVRWRTVLWNIVAEGRTPADLAPVMGISANGVAALAGRARAGLRLAYLQAQQLPAPRTQACRDALRQLEIWLRGGRYDACASTVAAHLAECTSCRQAVPGAAREGLFALKVFIGATARRAGHRTPTTPAP</sequence>
<dbReference type="NCBIfam" id="TIGR02937">
    <property type="entry name" value="sigma70-ECF"/>
    <property type="match status" value="1"/>
</dbReference>
<keyword evidence="5" id="KW-0804">Transcription</keyword>
<protein>
    <submittedName>
        <fullName evidence="7">Sigma-70 family RNA polymerase sigma factor</fullName>
    </submittedName>
</protein>
<dbReference type="Pfam" id="PF04542">
    <property type="entry name" value="Sigma70_r2"/>
    <property type="match status" value="1"/>
</dbReference>
<name>A0A3R9EQL0_9PSEU</name>
<dbReference type="GO" id="GO:0006352">
    <property type="term" value="P:DNA-templated transcription initiation"/>
    <property type="evidence" value="ECO:0007669"/>
    <property type="project" value="InterPro"/>
</dbReference>
<dbReference type="InterPro" id="IPR013325">
    <property type="entry name" value="RNA_pol_sigma_r2"/>
</dbReference>
<dbReference type="OrthoDB" id="4990598at2"/>
<feature type="domain" description="RNA polymerase sigma-70 region 2" evidence="6">
    <location>
        <begin position="30"/>
        <end position="98"/>
    </location>
</feature>
<evidence type="ECO:0000313" key="7">
    <source>
        <dbReference type="EMBL" id="RSD17151.1"/>
    </source>
</evidence>
<evidence type="ECO:0000259" key="6">
    <source>
        <dbReference type="Pfam" id="PF04542"/>
    </source>
</evidence>
<dbReference type="Gene3D" id="1.10.1740.10">
    <property type="match status" value="1"/>
</dbReference>
<dbReference type="EMBL" id="RSEC01000046">
    <property type="protein sequence ID" value="RSD17151.1"/>
    <property type="molecule type" value="Genomic_DNA"/>
</dbReference>
<dbReference type="AlphaFoldDB" id="A0A3R9EQL0"/>
<dbReference type="InterPro" id="IPR007627">
    <property type="entry name" value="RNA_pol_sigma70_r2"/>
</dbReference>
<dbReference type="SUPFAM" id="SSF88946">
    <property type="entry name" value="Sigma2 domain of RNA polymerase sigma factors"/>
    <property type="match status" value="1"/>
</dbReference>
<dbReference type="GO" id="GO:0003677">
    <property type="term" value="F:DNA binding"/>
    <property type="evidence" value="ECO:0007669"/>
    <property type="project" value="UniProtKB-KW"/>
</dbReference>
<comment type="caution">
    <text evidence="7">The sequence shown here is derived from an EMBL/GenBank/DDBJ whole genome shotgun (WGS) entry which is preliminary data.</text>
</comment>
<dbReference type="InterPro" id="IPR014284">
    <property type="entry name" value="RNA_pol_sigma-70_dom"/>
</dbReference>
<evidence type="ECO:0000256" key="2">
    <source>
        <dbReference type="ARBA" id="ARBA00023015"/>
    </source>
</evidence>
<dbReference type="InterPro" id="IPR013324">
    <property type="entry name" value="RNA_pol_sigma_r3/r4-like"/>
</dbReference>
<keyword evidence="3" id="KW-0731">Sigma factor</keyword>
<dbReference type="RefSeq" id="WP_125310525.1">
    <property type="nucleotide sequence ID" value="NZ_RSEC01000046.1"/>
</dbReference>
<dbReference type="InterPro" id="IPR036388">
    <property type="entry name" value="WH-like_DNA-bd_sf"/>
</dbReference>
<dbReference type="Gene3D" id="1.10.10.10">
    <property type="entry name" value="Winged helix-like DNA-binding domain superfamily/Winged helix DNA-binding domain"/>
    <property type="match status" value="1"/>
</dbReference>
<keyword evidence="2" id="KW-0805">Transcription regulation</keyword>
<gene>
    <name evidence="7" type="ORF">EIY87_20405</name>
</gene>
<organism evidence="7 8">
    <name type="scientific">Amycolatopsis eburnea</name>
    <dbReference type="NCBI Taxonomy" id="2267691"/>
    <lineage>
        <taxon>Bacteria</taxon>
        <taxon>Bacillati</taxon>
        <taxon>Actinomycetota</taxon>
        <taxon>Actinomycetes</taxon>
        <taxon>Pseudonocardiales</taxon>
        <taxon>Pseudonocardiaceae</taxon>
        <taxon>Amycolatopsis</taxon>
    </lineage>
</organism>
<evidence type="ECO:0000313" key="8">
    <source>
        <dbReference type="Proteomes" id="UP000267081"/>
    </source>
</evidence>
<accession>A0A3R9EQL0</accession>
<dbReference type="InterPro" id="IPR039425">
    <property type="entry name" value="RNA_pol_sigma-70-like"/>
</dbReference>
<reference evidence="7 8" key="1">
    <citation type="submission" date="2018-12" db="EMBL/GenBank/DDBJ databases">
        <title>Amycolatopsis eburnea sp. nov. actinomycete associate with arbuscular mycorrhiza fungal spore.</title>
        <authorList>
            <person name="Lumyong S."/>
            <person name="Chaiya L."/>
        </authorList>
    </citation>
    <scope>NUCLEOTIDE SEQUENCE [LARGE SCALE GENOMIC DNA]</scope>
    <source>
        <strain evidence="7 8">GLM-1</strain>
    </source>
</reference>
<keyword evidence="4" id="KW-0238">DNA-binding</keyword>
<dbReference type="Proteomes" id="UP000267081">
    <property type="component" value="Unassembled WGS sequence"/>
</dbReference>
<dbReference type="SUPFAM" id="SSF88659">
    <property type="entry name" value="Sigma3 and sigma4 domains of RNA polymerase sigma factors"/>
    <property type="match status" value="1"/>
</dbReference>
<proteinExistence type="inferred from homology"/>
<evidence type="ECO:0000256" key="1">
    <source>
        <dbReference type="ARBA" id="ARBA00010641"/>
    </source>
</evidence>
<evidence type="ECO:0000256" key="5">
    <source>
        <dbReference type="ARBA" id="ARBA00023163"/>
    </source>
</evidence>
<evidence type="ECO:0000256" key="4">
    <source>
        <dbReference type="ARBA" id="ARBA00023125"/>
    </source>
</evidence>
<keyword evidence="8" id="KW-1185">Reference proteome</keyword>
<dbReference type="PANTHER" id="PTHR43133:SF8">
    <property type="entry name" value="RNA POLYMERASE SIGMA FACTOR HI_1459-RELATED"/>
    <property type="match status" value="1"/>
</dbReference>